<organism evidence="1 2">
    <name type="scientific">Pseudonocardia abyssalis</name>
    <dbReference type="NCBI Taxonomy" id="2792008"/>
    <lineage>
        <taxon>Bacteria</taxon>
        <taxon>Bacillati</taxon>
        <taxon>Actinomycetota</taxon>
        <taxon>Actinomycetes</taxon>
        <taxon>Pseudonocardiales</taxon>
        <taxon>Pseudonocardiaceae</taxon>
        <taxon>Pseudonocardia</taxon>
    </lineage>
</organism>
<gene>
    <name evidence="1" type="ORF">I4I81_06880</name>
</gene>
<proteinExistence type="predicted"/>
<sequence length="134" mass="13742">MDLPALTGSPVLLAPVADTLRLLDALDRTRVRLEPVIAQVEAALGMTATELTTLRSLAAGSPGADPTALARLHDAGLVDGGRVTEHGRVRLDQADGLMVRVADVVTGVLGPADTAALTVLLSRVAARLPAPAEL</sequence>
<evidence type="ECO:0000313" key="2">
    <source>
        <dbReference type="Proteomes" id="UP000694287"/>
    </source>
</evidence>
<comment type="caution">
    <text evidence="1">The sequence shown here is derived from an EMBL/GenBank/DDBJ whole genome shotgun (WGS) entry which is preliminary data.</text>
</comment>
<accession>A0ABS6UP27</accession>
<dbReference type="EMBL" id="JADQDK010000001">
    <property type="protein sequence ID" value="MBW0133977.1"/>
    <property type="molecule type" value="Genomic_DNA"/>
</dbReference>
<dbReference type="RefSeq" id="WP_218601752.1">
    <property type="nucleotide sequence ID" value="NZ_JADQDJ010000033.1"/>
</dbReference>
<dbReference type="Proteomes" id="UP000694287">
    <property type="component" value="Unassembled WGS sequence"/>
</dbReference>
<protein>
    <recommendedName>
        <fullName evidence="3">MarR family transcriptional regulator</fullName>
    </recommendedName>
</protein>
<keyword evidence="2" id="KW-1185">Reference proteome</keyword>
<name>A0ABS6UP27_9PSEU</name>
<reference evidence="1 2" key="1">
    <citation type="submission" date="2020-11" db="EMBL/GenBank/DDBJ databases">
        <title>Pseudonocardia abyssalis sp. nov. and Pseudonocardia oceani sp. nov., description and phylogenomic analysis of two novel actinomycetes isolated from the deep Southern Ocean.</title>
        <authorList>
            <person name="Parra J."/>
        </authorList>
    </citation>
    <scope>NUCLEOTIDE SEQUENCE [LARGE SCALE GENOMIC DNA]</scope>
    <source>
        <strain evidence="1 2">KRD-168</strain>
    </source>
</reference>
<evidence type="ECO:0008006" key="3">
    <source>
        <dbReference type="Google" id="ProtNLM"/>
    </source>
</evidence>
<evidence type="ECO:0000313" key="1">
    <source>
        <dbReference type="EMBL" id="MBW0133977.1"/>
    </source>
</evidence>